<feature type="region of interest" description="Disordered" evidence="4">
    <location>
        <begin position="287"/>
        <end position="341"/>
    </location>
</feature>
<proteinExistence type="inferred from homology"/>
<evidence type="ECO:0000256" key="3">
    <source>
        <dbReference type="RuleBase" id="RU000383"/>
    </source>
</evidence>
<dbReference type="GO" id="GO:0006357">
    <property type="term" value="P:regulation of transcription by RNA polymerase II"/>
    <property type="evidence" value="ECO:0007669"/>
    <property type="project" value="InterPro"/>
</dbReference>
<name>A0A1Y1ZLC7_9PLEO</name>
<dbReference type="SUPFAM" id="SSF47954">
    <property type="entry name" value="Cyclin-like"/>
    <property type="match status" value="2"/>
</dbReference>
<dbReference type="InterPro" id="IPR043198">
    <property type="entry name" value="Cyclin/Ssn8"/>
</dbReference>
<dbReference type="InterPro" id="IPR036915">
    <property type="entry name" value="Cyclin-like_sf"/>
</dbReference>
<dbReference type="FunFam" id="1.10.472.10:FF:000101">
    <property type="entry name" value="Cyclin, putative"/>
    <property type="match status" value="1"/>
</dbReference>
<dbReference type="Proteomes" id="UP000193144">
    <property type="component" value="Unassembled WGS sequence"/>
</dbReference>
<accession>A0A1Y1ZLC7</accession>
<dbReference type="AlphaFoldDB" id="A0A1Y1ZLC7"/>
<evidence type="ECO:0000259" key="5">
    <source>
        <dbReference type="SMART" id="SM00385"/>
    </source>
</evidence>
<dbReference type="Pfam" id="PF00134">
    <property type="entry name" value="Cyclin_N"/>
    <property type="match status" value="1"/>
</dbReference>
<evidence type="ECO:0000256" key="4">
    <source>
        <dbReference type="SAM" id="MobiDB-lite"/>
    </source>
</evidence>
<dbReference type="InterPro" id="IPR006671">
    <property type="entry name" value="Cyclin_N"/>
</dbReference>
<feature type="compositionally biased region" description="Acidic residues" evidence="4">
    <location>
        <begin position="396"/>
        <end position="414"/>
    </location>
</feature>
<sequence>MAPAADDTPAPRGPHPSFIEVANAYMFETTIQSRLSSIGMTEAKEDAVRLQGVSWIDNVRRSLQLPVKTFNTAVVYYHKFRLLHADHEYNWVDAAAAALFTACKIEDTLKKSREILCASWNLKVSAGDALSPDDPRFENHSKTIIGLERLMLESAGFDFRNRYPQKMLVKLAKSCGLDRDTAGKTAFNMSLDLYRTFAPLKQTTSTMAIACVELAARVWEMDLTRVVGEQGVDLEKWGTTRAEVMETLLDLLDLYTHHRPLTAIGPLYSLETFISIRITLNQESTSSTLPRYTEVSGSPSSPPAHTNGSAKARNGVGPTSPLTPMTPVTVSPAAPGSGPTSAIGVRARAARYGSCWMLRGRRMSARKWQSIIMWRRKSTRWKSLWSQRSQEIEIEIENENENENENVNENENEERDNACVE</sequence>
<dbReference type="OrthoDB" id="4951845at2759"/>
<evidence type="ECO:0000313" key="7">
    <source>
        <dbReference type="Proteomes" id="UP000193144"/>
    </source>
</evidence>
<dbReference type="STRING" id="1231657.A0A1Y1ZLC7"/>
<dbReference type="FunFam" id="1.10.472.10:FF:000073">
    <property type="entry name" value="C-type cyclin"/>
    <property type="match status" value="1"/>
</dbReference>
<evidence type="ECO:0000256" key="2">
    <source>
        <dbReference type="ARBA" id="ARBA00014912"/>
    </source>
</evidence>
<keyword evidence="3" id="KW-0195">Cyclin</keyword>
<dbReference type="GO" id="GO:0016538">
    <property type="term" value="F:cyclin-dependent protein serine/threonine kinase regulator activity"/>
    <property type="evidence" value="ECO:0007669"/>
    <property type="project" value="InterPro"/>
</dbReference>
<comment type="caution">
    <text evidence="6">The sequence shown here is derived from an EMBL/GenBank/DDBJ whole genome shotgun (WGS) entry which is preliminary data.</text>
</comment>
<evidence type="ECO:0000313" key="6">
    <source>
        <dbReference type="EMBL" id="ORY11036.1"/>
    </source>
</evidence>
<dbReference type="Gene3D" id="1.10.472.10">
    <property type="entry name" value="Cyclin-like"/>
    <property type="match status" value="2"/>
</dbReference>
<reference evidence="6 7" key="1">
    <citation type="submission" date="2016-07" db="EMBL/GenBank/DDBJ databases">
        <title>Pervasive Adenine N6-methylation of Active Genes in Fungi.</title>
        <authorList>
            <consortium name="DOE Joint Genome Institute"/>
            <person name="Mondo S.J."/>
            <person name="Dannebaum R.O."/>
            <person name="Kuo R.C."/>
            <person name="Labutti K."/>
            <person name="Haridas S."/>
            <person name="Kuo A."/>
            <person name="Salamov A."/>
            <person name="Ahrendt S.R."/>
            <person name="Lipzen A."/>
            <person name="Sullivan W."/>
            <person name="Andreopoulos W.B."/>
            <person name="Clum A."/>
            <person name="Lindquist E."/>
            <person name="Daum C."/>
            <person name="Ramamoorthy G.K."/>
            <person name="Gryganskyi A."/>
            <person name="Culley D."/>
            <person name="Magnuson J.K."/>
            <person name="James T.Y."/>
            <person name="O'Malley M.A."/>
            <person name="Stajich J.E."/>
            <person name="Spatafora J.W."/>
            <person name="Visel A."/>
            <person name="Grigoriev I.V."/>
        </authorList>
    </citation>
    <scope>NUCLEOTIDE SEQUENCE [LARGE SCALE GENOMIC DNA]</scope>
    <source>
        <strain evidence="6 7">CBS 115471</strain>
    </source>
</reference>
<keyword evidence="7" id="KW-1185">Reference proteome</keyword>
<organism evidence="6 7">
    <name type="scientific">Clohesyomyces aquaticus</name>
    <dbReference type="NCBI Taxonomy" id="1231657"/>
    <lineage>
        <taxon>Eukaryota</taxon>
        <taxon>Fungi</taxon>
        <taxon>Dikarya</taxon>
        <taxon>Ascomycota</taxon>
        <taxon>Pezizomycotina</taxon>
        <taxon>Dothideomycetes</taxon>
        <taxon>Pleosporomycetidae</taxon>
        <taxon>Pleosporales</taxon>
        <taxon>Lindgomycetaceae</taxon>
        <taxon>Clohesyomyces</taxon>
    </lineage>
</organism>
<dbReference type="InterPro" id="IPR013763">
    <property type="entry name" value="Cyclin-like_dom"/>
</dbReference>
<evidence type="ECO:0000256" key="1">
    <source>
        <dbReference type="ARBA" id="ARBA00008638"/>
    </source>
</evidence>
<feature type="compositionally biased region" description="Polar residues" evidence="4">
    <location>
        <begin position="287"/>
        <end position="309"/>
    </location>
</feature>
<dbReference type="PANTHER" id="PTHR10026">
    <property type="entry name" value="CYCLIN"/>
    <property type="match status" value="1"/>
</dbReference>
<feature type="compositionally biased region" description="Polar residues" evidence="4">
    <location>
        <begin position="320"/>
        <end position="329"/>
    </location>
</feature>
<dbReference type="EMBL" id="MCFA01000065">
    <property type="protein sequence ID" value="ORY11036.1"/>
    <property type="molecule type" value="Genomic_DNA"/>
</dbReference>
<feature type="domain" description="Cyclin-like" evidence="5">
    <location>
        <begin position="166"/>
        <end position="253"/>
    </location>
</feature>
<protein>
    <recommendedName>
        <fullName evidence="2">RNA polymerase II holoenzyme cyclin-like subunit</fullName>
    </recommendedName>
</protein>
<dbReference type="SMART" id="SM00385">
    <property type="entry name" value="CYCLIN"/>
    <property type="match status" value="2"/>
</dbReference>
<feature type="region of interest" description="Disordered" evidence="4">
    <location>
        <begin position="396"/>
        <end position="421"/>
    </location>
</feature>
<gene>
    <name evidence="6" type="ORF">BCR34DRAFT_601638</name>
</gene>
<feature type="domain" description="Cyclin-like" evidence="5">
    <location>
        <begin position="54"/>
        <end position="153"/>
    </location>
</feature>
<comment type="similarity">
    <text evidence="1">Belongs to the cyclin family. Cyclin C subfamily.</text>
</comment>